<dbReference type="GO" id="GO:0000709">
    <property type="term" value="P:meiotic joint molecule formation"/>
    <property type="evidence" value="ECO:0007669"/>
    <property type="project" value="TreeGrafter"/>
</dbReference>
<protein>
    <recommendedName>
        <fullName evidence="7">Swi5-domain-containing protein</fullName>
    </recommendedName>
</protein>
<dbReference type="GO" id="GO:0032798">
    <property type="term" value="C:Swi5-Sfr1 complex"/>
    <property type="evidence" value="ECO:0007669"/>
    <property type="project" value="TreeGrafter"/>
</dbReference>
<evidence type="ECO:0000256" key="1">
    <source>
        <dbReference type="ARBA" id="ARBA00008060"/>
    </source>
</evidence>
<feature type="region of interest" description="Disordered" evidence="4">
    <location>
        <begin position="259"/>
        <end position="279"/>
    </location>
</feature>
<reference evidence="5" key="1">
    <citation type="submission" date="2019-04" db="EMBL/GenBank/DDBJ databases">
        <title>Sequencing of skin fungus with MAO and IRED activity.</title>
        <authorList>
            <person name="Marsaioli A.J."/>
            <person name="Bonatto J.M.C."/>
            <person name="Reis Junior O."/>
        </authorList>
    </citation>
    <scope>NUCLEOTIDE SEQUENCE</scope>
    <source>
        <strain evidence="5">28M1</strain>
    </source>
</reference>
<feature type="compositionally biased region" description="Basic and acidic residues" evidence="4">
    <location>
        <begin position="264"/>
        <end position="279"/>
    </location>
</feature>
<organism evidence="5 6">
    <name type="scientific">Didymella heteroderae</name>
    <dbReference type="NCBI Taxonomy" id="1769908"/>
    <lineage>
        <taxon>Eukaryota</taxon>
        <taxon>Fungi</taxon>
        <taxon>Dikarya</taxon>
        <taxon>Ascomycota</taxon>
        <taxon>Pezizomycotina</taxon>
        <taxon>Dothideomycetes</taxon>
        <taxon>Pleosporomycetidae</taxon>
        <taxon>Pleosporales</taxon>
        <taxon>Pleosporineae</taxon>
        <taxon>Didymellaceae</taxon>
        <taxon>Didymella</taxon>
    </lineage>
</organism>
<feature type="compositionally biased region" description="Low complexity" evidence="4">
    <location>
        <begin position="160"/>
        <end position="175"/>
    </location>
</feature>
<name>A0A9P4WLY1_9PLEO</name>
<feature type="compositionally biased region" description="Basic and acidic residues" evidence="4">
    <location>
        <begin position="223"/>
        <end position="235"/>
    </location>
</feature>
<evidence type="ECO:0008006" key="7">
    <source>
        <dbReference type="Google" id="ProtNLM"/>
    </source>
</evidence>
<evidence type="ECO:0000313" key="6">
    <source>
        <dbReference type="Proteomes" id="UP000758155"/>
    </source>
</evidence>
<keyword evidence="3" id="KW-0234">DNA repair</keyword>
<evidence type="ECO:0000256" key="2">
    <source>
        <dbReference type="ARBA" id="ARBA00022763"/>
    </source>
</evidence>
<keyword evidence="2" id="KW-0227">DNA damage</keyword>
<dbReference type="GO" id="GO:0034974">
    <property type="term" value="C:Swi5-Swi2 complex"/>
    <property type="evidence" value="ECO:0007669"/>
    <property type="project" value="TreeGrafter"/>
</dbReference>
<feature type="region of interest" description="Disordered" evidence="4">
    <location>
        <begin position="1"/>
        <end position="68"/>
    </location>
</feature>
<proteinExistence type="inferred from homology"/>
<gene>
    <name evidence="5" type="ORF">E8E12_005014</name>
</gene>
<feature type="compositionally biased region" description="Basic residues" evidence="4">
    <location>
        <begin position="8"/>
        <end position="17"/>
    </location>
</feature>
<keyword evidence="6" id="KW-1185">Reference proteome</keyword>
<dbReference type="InterPro" id="IPR010760">
    <property type="entry name" value="DNA-repair_Swi5"/>
</dbReference>
<dbReference type="Proteomes" id="UP000758155">
    <property type="component" value="Unassembled WGS sequence"/>
</dbReference>
<dbReference type="EMBL" id="SWKV01000054">
    <property type="protein sequence ID" value="KAF3035932.1"/>
    <property type="molecule type" value="Genomic_DNA"/>
</dbReference>
<accession>A0A9P4WLY1</accession>
<dbReference type="GO" id="GO:0010772">
    <property type="term" value="P:meiotic DNA recombinase assembly involved in reciprocal meiotic recombination"/>
    <property type="evidence" value="ECO:0007669"/>
    <property type="project" value="TreeGrafter"/>
</dbReference>
<dbReference type="Pfam" id="PF07061">
    <property type="entry name" value="Swi5"/>
    <property type="match status" value="1"/>
</dbReference>
<dbReference type="AlphaFoldDB" id="A0A9P4WLY1"/>
<dbReference type="PANTHER" id="PTHR28529:SF2">
    <property type="entry name" value="DNA REPAIR PROTEIN SWI5 HOMOLOG"/>
    <property type="match status" value="1"/>
</dbReference>
<feature type="region of interest" description="Disordered" evidence="4">
    <location>
        <begin position="83"/>
        <end position="140"/>
    </location>
</feature>
<feature type="compositionally biased region" description="Basic and acidic residues" evidence="4">
    <location>
        <begin position="18"/>
        <end position="28"/>
    </location>
</feature>
<feature type="compositionally biased region" description="Polar residues" evidence="4">
    <location>
        <begin position="209"/>
        <end position="218"/>
    </location>
</feature>
<dbReference type="OrthoDB" id="255837at2759"/>
<sequence>MNQQNHLTKPHKNHRQPHFQERPIEISDSRSVQQDEISEGRPQNLAVDNHNTGMTLPQGDPERLASSEQKLIRVDNAIPVAQGDLAAAENEAPATRSGSHNERDTTMDLSTAASADSPEAVVAGKTMPGITTDPELMDSDVSPEAADTVFTGVIPGQHQSAAESAAPNDASSSASGEEPHHTTESAAVSCTPPEGIENAGARKDHEANENVSLASGSTAPGKMTDDHNLPSDQHGHKLAPNTTATIECIEIDAAISQNSTVAKNEQDRDGDRPLADSVKGEAVRPISSIVGQDACNEFQPGGVHGSCIAVTQDVGSKAPSVQTAAQSTASQASEPASPLSVAKMSPQEITLAELRAQKAALLSSLRVQPAIQVFMEENGDDDDGEPTEAEIMAAANKIVKEHIKLLHEYNELKDVGQGLMGLIADQRGARIVEVQDEFGIDAND</sequence>
<comment type="caution">
    <text evidence="5">The sequence shown here is derived from an EMBL/GenBank/DDBJ whole genome shotgun (WGS) entry which is preliminary data.</text>
</comment>
<evidence type="ECO:0000256" key="4">
    <source>
        <dbReference type="SAM" id="MobiDB-lite"/>
    </source>
</evidence>
<comment type="similarity">
    <text evidence="1">Belongs to the SWI5/SAE3 family.</text>
</comment>
<evidence type="ECO:0000313" key="5">
    <source>
        <dbReference type="EMBL" id="KAF3035932.1"/>
    </source>
</evidence>
<feature type="region of interest" description="Disordered" evidence="4">
    <location>
        <begin position="157"/>
        <end position="238"/>
    </location>
</feature>
<dbReference type="PANTHER" id="PTHR28529">
    <property type="entry name" value="DNA REPAIR PROTEIN SWI5 HOMOLOG"/>
    <property type="match status" value="1"/>
</dbReference>
<evidence type="ECO:0000256" key="3">
    <source>
        <dbReference type="ARBA" id="ARBA00023204"/>
    </source>
</evidence>
<dbReference type="Gene3D" id="1.20.5.170">
    <property type="match status" value="1"/>
</dbReference>